<proteinExistence type="predicted"/>
<name>A0A8C4Q5P3_EPTBU</name>
<dbReference type="InterPro" id="IPR027417">
    <property type="entry name" value="P-loop_NTPase"/>
</dbReference>
<organism evidence="1 2">
    <name type="scientific">Eptatretus burgeri</name>
    <name type="common">Inshore hagfish</name>
    <dbReference type="NCBI Taxonomy" id="7764"/>
    <lineage>
        <taxon>Eukaryota</taxon>
        <taxon>Metazoa</taxon>
        <taxon>Chordata</taxon>
        <taxon>Craniata</taxon>
        <taxon>Vertebrata</taxon>
        <taxon>Cyclostomata</taxon>
        <taxon>Myxini</taxon>
        <taxon>Myxiniformes</taxon>
        <taxon>Myxinidae</taxon>
        <taxon>Eptatretinae</taxon>
        <taxon>Eptatretus</taxon>
    </lineage>
</organism>
<evidence type="ECO:0000313" key="2">
    <source>
        <dbReference type="Proteomes" id="UP000694388"/>
    </source>
</evidence>
<protein>
    <submittedName>
        <fullName evidence="1">Uncharacterized protein</fullName>
    </submittedName>
</protein>
<sequence length="266" mass="29772">MCATVFFSHLGDPCFFPPASDFPRDPVQLRAKLTDISLEICEVLDDVSPCNFAKLPLAQDNRLKLMQKLAQRRRILSNLSELERSTGHLPFLFSTKANSSFQEENNVKHVTETNDVQFVAQCALPSPSSRPIPRCQPVTTPSVGHFANSRTDVYDVDTDFDLEDIQDDWEDDASYAEEKSATNRSPGRPNTVHHLPSLVPTQVNAADPLTRLDYPHSLEMLKVFDQRFGLHHFRTNQLEAVNAAMLGGDCFVLMPTGKTLCSGMHI</sequence>
<reference evidence="1" key="1">
    <citation type="submission" date="2025-08" db="UniProtKB">
        <authorList>
            <consortium name="Ensembl"/>
        </authorList>
    </citation>
    <scope>IDENTIFICATION</scope>
</reference>
<reference evidence="1" key="2">
    <citation type="submission" date="2025-09" db="UniProtKB">
        <authorList>
            <consortium name="Ensembl"/>
        </authorList>
    </citation>
    <scope>IDENTIFICATION</scope>
</reference>
<dbReference type="Gene3D" id="3.40.50.300">
    <property type="entry name" value="P-loop containing nucleotide triphosphate hydrolases"/>
    <property type="match status" value="1"/>
</dbReference>
<dbReference type="Ensembl" id="ENSEBUT00000010752.1">
    <property type="protein sequence ID" value="ENSEBUP00000010209.1"/>
    <property type="gene ID" value="ENSEBUG00000006564.1"/>
</dbReference>
<evidence type="ECO:0000313" key="1">
    <source>
        <dbReference type="Ensembl" id="ENSEBUP00000010209.1"/>
    </source>
</evidence>
<dbReference type="Proteomes" id="UP000694388">
    <property type="component" value="Unplaced"/>
</dbReference>
<dbReference type="AlphaFoldDB" id="A0A8C4Q5P3"/>
<accession>A0A8C4Q5P3</accession>
<keyword evidence="2" id="KW-1185">Reference proteome</keyword>